<dbReference type="EC" id="3.2.1.23" evidence="4"/>
<evidence type="ECO:0000256" key="2">
    <source>
        <dbReference type="ARBA" id="ARBA00004271"/>
    </source>
</evidence>
<dbReference type="InterPro" id="IPR031330">
    <property type="entry name" value="Gly_Hdrlase_35_cat"/>
</dbReference>
<feature type="domain" description="Beta-galactosidase beta-sandwich" evidence="10">
    <location>
        <begin position="200"/>
        <end position="254"/>
    </location>
</feature>
<comment type="caution">
    <text evidence="11">The sequence shown here is derived from an EMBL/GenBank/DDBJ whole genome shotgun (WGS) entry which is preliminary data.</text>
</comment>
<evidence type="ECO:0000256" key="7">
    <source>
        <dbReference type="ARBA" id="ARBA00022801"/>
    </source>
</evidence>
<proteinExistence type="inferred from homology"/>
<evidence type="ECO:0000256" key="6">
    <source>
        <dbReference type="ARBA" id="ARBA00022729"/>
    </source>
</evidence>
<sequence>MLGFTQKIVQMMKAEKLFASQVGPIILSQIENEYGPESKALGAAGHAYINWAAKMAVELNTGVPWVMCKEDDAPDPMINACNGFYCDAFSPNKPYKPTLWTEAWSGWFTEFGGTIHQRPVQDLAFAVARFMQKGGSYINYYMYHGGTNFGRTAGGPFITTSLNREPKYSHLMELHRAIKLCEHALVSSDPTVTSLGTYHQAHVFSSGEGSCAAFLSNYHMKSAARVTFNNRHYDLPRWSISILPDCKHVAFNTASGKVRQSQLQDTWIRLMLREIIVTTCGIQPGEALHSKTLEESFLRGGQKPSLNVDSAGHALHVFINGEFSGSAYGTREDRGFTYTGPVNLHAGTNRIALLSVAVGLPVSCSTLLIWIQMLAIT</sequence>
<keyword evidence="12" id="KW-1185">Reference proteome</keyword>
<evidence type="ECO:0000313" key="11">
    <source>
        <dbReference type="EMBL" id="KAE8674800.1"/>
    </source>
</evidence>
<evidence type="ECO:0000256" key="4">
    <source>
        <dbReference type="ARBA" id="ARBA00012756"/>
    </source>
</evidence>
<dbReference type="InterPro" id="IPR017853">
    <property type="entry name" value="GH"/>
</dbReference>
<evidence type="ECO:0000256" key="5">
    <source>
        <dbReference type="ARBA" id="ARBA00022523"/>
    </source>
</evidence>
<organism evidence="11 12">
    <name type="scientific">Hibiscus syriacus</name>
    <name type="common">Rose of Sharon</name>
    <dbReference type="NCBI Taxonomy" id="106335"/>
    <lineage>
        <taxon>Eukaryota</taxon>
        <taxon>Viridiplantae</taxon>
        <taxon>Streptophyta</taxon>
        <taxon>Embryophyta</taxon>
        <taxon>Tracheophyta</taxon>
        <taxon>Spermatophyta</taxon>
        <taxon>Magnoliopsida</taxon>
        <taxon>eudicotyledons</taxon>
        <taxon>Gunneridae</taxon>
        <taxon>Pentapetalae</taxon>
        <taxon>rosids</taxon>
        <taxon>malvids</taxon>
        <taxon>Malvales</taxon>
        <taxon>Malvaceae</taxon>
        <taxon>Malvoideae</taxon>
        <taxon>Hibiscus</taxon>
    </lineage>
</organism>
<dbReference type="Pfam" id="PF17834">
    <property type="entry name" value="GHD"/>
    <property type="match status" value="1"/>
</dbReference>
<comment type="catalytic activity">
    <reaction evidence="1">
        <text>Hydrolysis of terminal non-reducing beta-D-galactose residues in beta-D-galactosides.</text>
        <dbReference type="EC" id="3.2.1.23"/>
    </reaction>
</comment>
<comment type="similarity">
    <text evidence="3">Belongs to the glycosyl hydrolase 35 family.</text>
</comment>
<dbReference type="AlphaFoldDB" id="A0A6A2XXF0"/>
<evidence type="ECO:0000313" key="12">
    <source>
        <dbReference type="Proteomes" id="UP000436088"/>
    </source>
</evidence>
<comment type="subcellular location">
    <subcellularLocation>
        <location evidence="2">Secreted</location>
        <location evidence="2">Extracellular space</location>
        <location evidence="2">Apoplast</location>
    </subcellularLocation>
</comment>
<keyword evidence="6" id="KW-0732">Signal</keyword>
<dbReference type="GO" id="GO:0005975">
    <property type="term" value="P:carbohydrate metabolic process"/>
    <property type="evidence" value="ECO:0007669"/>
    <property type="project" value="InterPro"/>
</dbReference>
<dbReference type="EMBL" id="VEPZ02001409">
    <property type="protein sequence ID" value="KAE8674800.1"/>
    <property type="molecule type" value="Genomic_DNA"/>
</dbReference>
<dbReference type="SUPFAM" id="SSF49785">
    <property type="entry name" value="Galactose-binding domain-like"/>
    <property type="match status" value="1"/>
</dbReference>
<dbReference type="InterPro" id="IPR041392">
    <property type="entry name" value="GHD"/>
</dbReference>
<keyword evidence="7" id="KW-0378">Hydrolase</keyword>
<evidence type="ECO:0000256" key="3">
    <source>
        <dbReference type="ARBA" id="ARBA00009809"/>
    </source>
</evidence>
<dbReference type="InterPro" id="IPR001944">
    <property type="entry name" value="Glycoside_Hdrlase_35"/>
</dbReference>
<dbReference type="Pfam" id="PF01301">
    <property type="entry name" value="Glyco_hydro_35"/>
    <property type="match status" value="1"/>
</dbReference>
<accession>A0A6A2XXF0</accession>
<dbReference type="SUPFAM" id="SSF51445">
    <property type="entry name" value="(Trans)glycosidases"/>
    <property type="match status" value="1"/>
</dbReference>
<dbReference type="Proteomes" id="UP000436088">
    <property type="component" value="Unassembled WGS sequence"/>
</dbReference>
<feature type="domain" description="Glycoside hydrolase 35 catalytic" evidence="9">
    <location>
        <begin position="3"/>
        <end position="161"/>
    </location>
</feature>
<dbReference type="FunFam" id="2.60.120.260:FF:000142">
    <property type="entry name" value="Beta-galactosidase"/>
    <property type="match status" value="1"/>
</dbReference>
<name>A0A6A2XXF0_HIBSY</name>
<dbReference type="PANTHER" id="PTHR23421">
    <property type="entry name" value="BETA-GALACTOSIDASE RELATED"/>
    <property type="match status" value="1"/>
</dbReference>
<dbReference type="Gene3D" id="3.20.20.80">
    <property type="entry name" value="Glycosidases"/>
    <property type="match status" value="1"/>
</dbReference>
<evidence type="ECO:0000259" key="10">
    <source>
        <dbReference type="Pfam" id="PF17834"/>
    </source>
</evidence>
<evidence type="ECO:0000256" key="8">
    <source>
        <dbReference type="ARBA" id="ARBA00023295"/>
    </source>
</evidence>
<dbReference type="InterPro" id="IPR008979">
    <property type="entry name" value="Galactose-bd-like_sf"/>
</dbReference>
<protein>
    <recommendedName>
        <fullName evidence="4">beta-galactosidase</fullName>
        <ecNumber evidence="4">3.2.1.23</ecNumber>
    </recommendedName>
</protein>
<dbReference type="GO" id="GO:0004565">
    <property type="term" value="F:beta-galactosidase activity"/>
    <property type="evidence" value="ECO:0007669"/>
    <property type="project" value="UniProtKB-EC"/>
</dbReference>
<dbReference type="GO" id="GO:0048046">
    <property type="term" value="C:apoplast"/>
    <property type="evidence" value="ECO:0007669"/>
    <property type="project" value="UniProtKB-SubCell"/>
</dbReference>
<evidence type="ECO:0000256" key="1">
    <source>
        <dbReference type="ARBA" id="ARBA00001412"/>
    </source>
</evidence>
<evidence type="ECO:0000259" key="9">
    <source>
        <dbReference type="Pfam" id="PF01301"/>
    </source>
</evidence>
<gene>
    <name evidence="11" type="ORF">F3Y22_tig00111715pilonHSYRG00072</name>
</gene>
<keyword evidence="8" id="KW-0326">Glycosidase</keyword>
<dbReference type="PRINTS" id="PR00742">
    <property type="entry name" value="GLHYDRLASE35"/>
</dbReference>
<keyword evidence="5" id="KW-0052">Apoplast</keyword>
<reference evidence="11" key="1">
    <citation type="submission" date="2019-09" db="EMBL/GenBank/DDBJ databases">
        <title>Draft genome information of white flower Hibiscus syriacus.</title>
        <authorList>
            <person name="Kim Y.-M."/>
        </authorList>
    </citation>
    <scope>NUCLEOTIDE SEQUENCE [LARGE SCALE GENOMIC DNA]</scope>
    <source>
        <strain evidence="11">YM2019G1</strain>
    </source>
</reference>